<proteinExistence type="predicted"/>
<keyword evidence="2" id="KW-1185">Reference proteome</keyword>
<dbReference type="Proteomes" id="UP001341840">
    <property type="component" value="Unassembled WGS sequence"/>
</dbReference>
<evidence type="ECO:0000313" key="1">
    <source>
        <dbReference type="EMBL" id="MED6137050.1"/>
    </source>
</evidence>
<protein>
    <submittedName>
        <fullName evidence="1">Uncharacterized protein</fullName>
    </submittedName>
</protein>
<sequence length="117" mass="12508">MSSSSPTPLAVDGSVEGLQHLQFVVAVLGNGGLDPAATAAASPAPSPASSQRHPQPLLSLSLLYLTASLSVSHTKPPSRWRRCASIENLRACVTLWSHLPPFIIIRRGKTYDNLRNQ</sequence>
<gene>
    <name evidence="1" type="ORF">PIB30_061355</name>
</gene>
<reference evidence="1 2" key="1">
    <citation type="journal article" date="2023" name="Plants (Basel)">
        <title>Bridging the Gap: Combining Genomics and Transcriptomics Approaches to Understand Stylosanthes scabra, an Orphan Legume from the Brazilian Caatinga.</title>
        <authorList>
            <person name="Ferreira-Neto J.R.C."/>
            <person name="da Silva M.D."/>
            <person name="Binneck E."/>
            <person name="de Melo N.F."/>
            <person name="da Silva R.H."/>
            <person name="de Melo A.L.T.M."/>
            <person name="Pandolfi V."/>
            <person name="Bustamante F.O."/>
            <person name="Brasileiro-Vidal A.C."/>
            <person name="Benko-Iseppon A.M."/>
        </authorList>
    </citation>
    <scope>NUCLEOTIDE SEQUENCE [LARGE SCALE GENOMIC DNA]</scope>
    <source>
        <tissue evidence="1">Leaves</tissue>
    </source>
</reference>
<evidence type="ECO:0000313" key="2">
    <source>
        <dbReference type="Proteomes" id="UP001341840"/>
    </source>
</evidence>
<organism evidence="1 2">
    <name type="scientific">Stylosanthes scabra</name>
    <dbReference type="NCBI Taxonomy" id="79078"/>
    <lineage>
        <taxon>Eukaryota</taxon>
        <taxon>Viridiplantae</taxon>
        <taxon>Streptophyta</taxon>
        <taxon>Embryophyta</taxon>
        <taxon>Tracheophyta</taxon>
        <taxon>Spermatophyta</taxon>
        <taxon>Magnoliopsida</taxon>
        <taxon>eudicotyledons</taxon>
        <taxon>Gunneridae</taxon>
        <taxon>Pentapetalae</taxon>
        <taxon>rosids</taxon>
        <taxon>fabids</taxon>
        <taxon>Fabales</taxon>
        <taxon>Fabaceae</taxon>
        <taxon>Papilionoideae</taxon>
        <taxon>50 kb inversion clade</taxon>
        <taxon>dalbergioids sensu lato</taxon>
        <taxon>Dalbergieae</taxon>
        <taxon>Pterocarpus clade</taxon>
        <taxon>Stylosanthes</taxon>
    </lineage>
</organism>
<dbReference type="EMBL" id="JASCZI010060970">
    <property type="protein sequence ID" value="MED6137050.1"/>
    <property type="molecule type" value="Genomic_DNA"/>
</dbReference>
<name>A0ABU6SKU9_9FABA</name>
<accession>A0ABU6SKU9</accession>
<comment type="caution">
    <text evidence="1">The sequence shown here is derived from an EMBL/GenBank/DDBJ whole genome shotgun (WGS) entry which is preliminary data.</text>
</comment>